<name>A0A061RE70_9CHLO</name>
<comment type="similarity">
    <text evidence="4">Belongs to the MoaE family. MOCS2B subfamily.</text>
</comment>
<dbReference type="EMBL" id="GBEZ01014885">
    <property type="protein sequence ID" value="JAC71227.1"/>
    <property type="molecule type" value="Transcribed_RNA"/>
</dbReference>
<evidence type="ECO:0000256" key="4">
    <source>
        <dbReference type="HAMAP-Rule" id="MF_03052"/>
    </source>
</evidence>
<dbReference type="HAMAP" id="MF_03052">
    <property type="entry name" value="MOC2B"/>
    <property type="match status" value="1"/>
</dbReference>
<evidence type="ECO:0000256" key="2">
    <source>
        <dbReference type="ARBA" id="ARBA00022679"/>
    </source>
</evidence>
<dbReference type="CDD" id="cd00756">
    <property type="entry name" value="MoaE"/>
    <property type="match status" value="1"/>
</dbReference>
<dbReference type="InterPro" id="IPR028888">
    <property type="entry name" value="MOCS2B_euk"/>
</dbReference>
<dbReference type="PANTHER" id="PTHR23404">
    <property type="entry name" value="MOLYBDOPTERIN SYNTHASE RELATED"/>
    <property type="match status" value="1"/>
</dbReference>
<proteinExistence type="inferred from homology"/>
<organism evidence="6">
    <name type="scientific">Tetraselmis sp. GSL018</name>
    <dbReference type="NCBI Taxonomy" id="582737"/>
    <lineage>
        <taxon>Eukaryota</taxon>
        <taxon>Viridiplantae</taxon>
        <taxon>Chlorophyta</taxon>
        <taxon>core chlorophytes</taxon>
        <taxon>Chlorodendrophyceae</taxon>
        <taxon>Chlorodendrales</taxon>
        <taxon>Chlorodendraceae</taxon>
        <taxon>Tetraselmis</taxon>
    </lineage>
</organism>
<evidence type="ECO:0000313" key="6">
    <source>
        <dbReference type="EMBL" id="JAC71227.1"/>
    </source>
</evidence>
<accession>A0A061RE70</accession>
<feature type="region of interest" description="Disordered" evidence="5">
    <location>
        <begin position="145"/>
        <end position="175"/>
    </location>
</feature>
<feature type="binding site" evidence="4">
    <location>
        <position position="118"/>
    </location>
    <ligand>
        <name>substrate</name>
    </ligand>
</feature>
<dbReference type="EC" id="2.8.1.12" evidence="4"/>
<dbReference type="AlphaFoldDB" id="A0A061RE70"/>
<dbReference type="UniPathway" id="UPA00344"/>
<feature type="binding site" evidence="4">
    <location>
        <begin position="125"/>
        <end position="127"/>
    </location>
    <ligand>
        <name>substrate</name>
    </ligand>
</feature>
<dbReference type="GO" id="GO:1990140">
    <property type="term" value="C:molybdopterin synthase complex"/>
    <property type="evidence" value="ECO:0007669"/>
    <property type="project" value="UniProtKB-UniRule"/>
</dbReference>
<comment type="function">
    <text evidence="4">Catalytic subunit of the molybdopterin synthase complex, a complex that catalyzes the conversion of precursor Z into molybdopterin. Acts by mediating the incorporation of 2 sulfur atoms from thiocarboxylated MOCS2A into precursor Z to generate a dithiolene group.</text>
</comment>
<feature type="binding site" evidence="4">
    <location>
        <begin position="102"/>
        <end position="103"/>
    </location>
    <ligand>
        <name>substrate</name>
    </ligand>
</feature>
<evidence type="ECO:0000256" key="1">
    <source>
        <dbReference type="ARBA" id="ARBA00022490"/>
    </source>
</evidence>
<dbReference type="InterPro" id="IPR003448">
    <property type="entry name" value="Mopterin_biosynth_MoaE"/>
</dbReference>
<comment type="catalytic activity">
    <reaction evidence="4">
        <text>2 [molybdopterin-synthase sulfur-carrier protein]-C-terminal-Gly-aminoethanethioate + cyclic pyranopterin phosphate + H2O = molybdopterin + 2 [molybdopterin-synthase sulfur-carrier protein]-C-terminal Gly-Gly + 2 H(+)</text>
        <dbReference type="Rhea" id="RHEA:26333"/>
        <dbReference type="Rhea" id="RHEA-COMP:12202"/>
        <dbReference type="Rhea" id="RHEA-COMP:19907"/>
        <dbReference type="ChEBI" id="CHEBI:15377"/>
        <dbReference type="ChEBI" id="CHEBI:15378"/>
        <dbReference type="ChEBI" id="CHEBI:58698"/>
        <dbReference type="ChEBI" id="CHEBI:59648"/>
        <dbReference type="ChEBI" id="CHEBI:90778"/>
        <dbReference type="ChEBI" id="CHEBI:232372"/>
        <dbReference type="EC" id="2.8.1.12"/>
    </reaction>
</comment>
<dbReference type="GO" id="GO:0006777">
    <property type="term" value="P:Mo-molybdopterin cofactor biosynthetic process"/>
    <property type="evidence" value="ECO:0007669"/>
    <property type="project" value="UniProtKB-UniRule"/>
</dbReference>
<dbReference type="Gene3D" id="3.90.1170.40">
    <property type="entry name" value="Molybdopterin biosynthesis MoaE subunit"/>
    <property type="match status" value="1"/>
</dbReference>
<dbReference type="GO" id="GO:0030366">
    <property type="term" value="F:molybdopterin synthase activity"/>
    <property type="evidence" value="ECO:0007669"/>
    <property type="project" value="UniProtKB-UniRule"/>
</dbReference>
<evidence type="ECO:0000256" key="3">
    <source>
        <dbReference type="ARBA" id="ARBA00023150"/>
    </source>
</evidence>
<keyword evidence="3 4" id="KW-0501">Molybdenum cofactor biosynthesis</keyword>
<comment type="subcellular location">
    <subcellularLocation>
        <location evidence="4">Cytoplasm</location>
    </subcellularLocation>
</comment>
<gene>
    <name evidence="6" type="primary">MOAE</name>
    <name evidence="6" type="ORF">TSPGSL018_2376</name>
</gene>
<comment type="subunit">
    <text evidence="4">Heterotetramer; composed of 2 small (MOCS2A) and 2 large (MOCS2B) subunits.</text>
</comment>
<dbReference type="Pfam" id="PF02391">
    <property type="entry name" value="MoaE"/>
    <property type="match status" value="1"/>
</dbReference>
<reference evidence="6" key="1">
    <citation type="submission" date="2014-05" db="EMBL/GenBank/DDBJ databases">
        <title>The transcriptome of the halophilic microalga Tetraselmis sp. GSL018 isolated from the Great Salt Lake, Utah.</title>
        <authorList>
            <person name="Jinkerson R.E."/>
            <person name="D'Adamo S."/>
            <person name="Posewitz M.C."/>
        </authorList>
    </citation>
    <scope>NUCLEOTIDE SEQUENCE</scope>
    <source>
        <strain evidence="6">GSL018</strain>
    </source>
</reference>
<dbReference type="SUPFAM" id="SSF54690">
    <property type="entry name" value="Molybdopterin synthase subunit MoaE"/>
    <property type="match status" value="1"/>
</dbReference>
<keyword evidence="1 4" id="KW-0963">Cytoplasm</keyword>
<evidence type="ECO:0000256" key="5">
    <source>
        <dbReference type="SAM" id="MobiDB-lite"/>
    </source>
</evidence>
<dbReference type="FunFam" id="3.90.1170.40:FF:000002">
    <property type="entry name" value="Molybdopterin synthase catalytic subunit"/>
    <property type="match status" value="1"/>
</dbReference>
<feature type="unsure residue" description="D or N" evidence="6">
    <location>
        <position position="40"/>
    </location>
</feature>
<comment type="pathway">
    <text evidence="4">Cofactor biosynthesis; molybdopterin biosynthesis.</text>
</comment>
<protein>
    <recommendedName>
        <fullName evidence="4">Molybdopterin synthase catalytic subunit</fullName>
        <ecNumber evidence="4">2.8.1.12</ecNumber>
    </recommendedName>
    <alternativeName>
        <fullName evidence="4">Molybdenum cofactor synthesis protein 2 large subunit</fullName>
    </alternativeName>
    <alternativeName>
        <fullName evidence="4">Molybdenum cofactor synthesis protein 2B</fullName>
        <shortName evidence="4">MOCS2B</shortName>
    </alternativeName>
</protein>
<keyword evidence="2 4" id="KW-0808">Transferase</keyword>
<sequence>MAQHYVEISCSPLDIQKYITLVEDDSAGAISTFVGVTRDDFQGKKVKKLEYEAYEPMAQKCLELICKAASERWGLVKMAIAHRTGECLVREPSVVIAASSAHRRDSLEAVQWAIDELKATVPIWKKEYFEGGEVWKENAESRKLRGAGLLGPGGKTETGCSAGREGHFPSEPCPS</sequence>
<dbReference type="InterPro" id="IPR036563">
    <property type="entry name" value="MoaE_sf"/>
</dbReference>